<evidence type="ECO:0000259" key="2">
    <source>
        <dbReference type="Pfam" id="PF04548"/>
    </source>
</evidence>
<gene>
    <name evidence="3" type="ORF">FA15DRAFT_575357</name>
</gene>
<accession>A0A5C3KXM5</accession>
<evidence type="ECO:0000256" key="1">
    <source>
        <dbReference type="ARBA" id="ARBA00022741"/>
    </source>
</evidence>
<feature type="non-terminal residue" evidence="3">
    <location>
        <position position="185"/>
    </location>
</feature>
<dbReference type="STRING" id="230819.A0A5C3KXM5"/>
<dbReference type="GO" id="GO:0005525">
    <property type="term" value="F:GTP binding"/>
    <property type="evidence" value="ECO:0007669"/>
    <property type="project" value="InterPro"/>
</dbReference>
<dbReference type="CDD" id="cd00882">
    <property type="entry name" value="Ras_like_GTPase"/>
    <property type="match status" value="1"/>
</dbReference>
<feature type="domain" description="AIG1-type G" evidence="2">
    <location>
        <begin position="1"/>
        <end position="143"/>
    </location>
</feature>
<dbReference type="SUPFAM" id="SSF52540">
    <property type="entry name" value="P-loop containing nucleoside triphosphate hydrolases"/>
    <property type="match status" value="1"/>
</dbReference>
<feature type="non-terminal residue" evidence="3">
    <location>
        <position position="1"/>
    </location>
</feature>
<dbReference type="AlphaFoldDB" id="A0A5C3KXM5"/>
<dbReference type="EMBL" id="ML210193">
    <property type="protein sequence ID" value="TFK24910.1"/>
    <property type="molecule type" value="Genomic_DNA"/>
</dbReference>
<protein>
    <recommendedName>
        <fullName evidence="2">AIG1-type G domain-containing protein</fullName>
    </recommendedName>
</protein>
<reference evidence="3 4" key="1">
    <citation type="journal article" date="2019" name="Nat. Ecol. Evol.">
        <title>Megaphylogeny resolves global patterns of mushroom evolution.</title>
        <authorList>
            <person name="Varga T."/>
            <person name="Krizsan K."/>
            <person name="Foldi C."/>
            <person name="Dima B."/>
            <person name="Sanchez-Garcia M."/>
            <person name="Sanchez-Ramirez S."/>
            <person name="Szollosi G.J."/>
            <person name="Szarkandi J.G."/>
            <person name="Papp V."/>
            <person name="Albert L."/>
            <person name="Andreopoulos W."/>
            <person name="Angelini C."/>
            <person name="Antonin V."/>
            <person name="Barry K.W."/>
            <person name="Bougher N.L."/>
            <person name="Buchanan P."/>
            <person name="Buyck B."/>
            <person name="Bense V."/>
            <person name="Catcheside P."/>
            <person name="Chovatia M."/>
            <person name="Cooper J."/>
            <person name="Damon W."/>
            <person name="Desjardin D."/>
            <person name="Finy P."/>
            <person name="Geml J."/>
            <person name="Haridas S."/>
            <person name="Hughes K."/>
            <person name="Justo A."/>
            <person name="Karasinski D."/>
            <person name="Kautmanova I."/>
            <person name="Kiss B."/>
            <person name="Kocsube S."/>
            <person name="Kotiranta H."/>
            <person name="LaButti K.M."/>
            <person name="Lechner B.E."/>
            <person name="Liimatainen K."/>
            <person name="Lipzen A."/>
            <person name="Lukacs Z."/>
            <person name="Mihaltcheva S."/>
            <person name="Morgado L.N."/>
            <person name="Niskanen T."/>
            <person name="Noordeloos M.E."/>
            <person name="Ohm R.A."/>
            <person name="Ortiz-Santana B."/>
            <person name="Ovrebo C."/>
            <person name="Racz N."/>
            <person name="Riley R."/>
            <person name="Savchenko A."/>
            <person name="Shiryaev A."/>
            <person name="Soop K."/>
            <person name="Spirin V."/>
            <person name="Szebenyi C."/>
            <person name="Tomsovsky M."/>
            <person name="Tulloss R.E."/>
            <person name="Uehling J."/>
            <person name="Grigoriev I.V."/>
            <person name="Vagvolgyi C."/>
            <person name="Papp T."/>
            <person name="Martin F.M."/>
            <person name="Miettinen O."/>
            <person name="Hibbett D.S."/>
            <person name="Nagy L.G."/>
        </authorList>
    </citation>
    <scope>NUCLEOTIDE SEQUENCE [LARGE SCALE GENOMIC DNA]</scope>
    <source>
        <strain evidence="3 4">CBS 121175</strain>
    </source>
</reference>
<evidence type="ECO:0000313" key="4">
    <source>
        <dbReference type="Proteomes" id="UP000307440"/>
    </source>
</evidence>
<sequence>VLGPTGSGKSTFISNLIEEGQIKPKVDDGLDSCTKQLQHYFIDPPQSVVKSLNSRRIVLVDTPGFDDTEISDFEILRRVAVWLSVSYKRQMKVGALVYIYPLSSSRYTHKDHTNLRIFKKMCGNDARPRVIMVASKRDLYTKKETREKREVQLRSHWKTMLDGGSKMEYVENSHESASKLLKAVI</sequence>
<proteinExistence type="predicted"/>
<dbReference type="Gene3D" id="3.40.50.300">
    <property type="entry name" value="P-loop containing nucleotide triphosphate hydrolases"/>
    <property type="match status" value="1"/>
</dbReference>
<name>A0A5C3KXM5_COPMA</name>
<dbReference type="OrthoDB" id="8954335at2759"/>
<dbReference type="Pfam" id="PF04548">
    <property type="entry name" value="AIG1"/>
    <property type="match status" value="1"/>
</dbReference>
<evidence type="ECO:0000313" key="3">
    <source>
        <dbReference type="EMBL" id="TFK24910.1"/>
    </source>
</evidence>
<dbReference type="InterPro" id="IPR006703">
    <property type="entry name" value="G_AIG1"/>
</dbReference>
<dbReference type="Proteomes" id="UP000307440">
    <property type="component" value="Unassembled WGS sequence"/>
</dbReference>
<keyword evidence="1" id="KW-0547">Nucleotide-binding</keyword>
<keyword evidence="4" id="KW-1185">Reference proteome</keyword>
<dbReference type="InterPro" id="IPR027417">
    <property type="entry name" value="P-loop_NTPase"/>
</dbReference>
<organism evidence="3 4">
    <name type="scientific">Coprinopsis marcescibilis</name>
    <name type="common">Agaric fungus</name>
    <name type="synonym">Psathyrella marcescibilis</name>
    <dbReference type="NCBI Taxonomy" id="230819"/>
    <lineage>
        <taxon>Eukaryota</taxon>
        <taxon>Fungi</taxon>
        <taxon>Dikarya</taxon>
        <taxon>Basidiomycota</taxon>
        <taxon>Agaricomycotina</taxon>
        <taxon>Agaricomycetes</taxon>
        <taxon>Agaricomycetidae</taxon>
        <taxon>Agaricales</taxon>
        <taxon>Agaricineae</taxon>
        <taxon>Psathyrellaceae</taxon>
        <taxon>Coprinopsis</taxon>
    </lineage>
</organism>